<proteinExistence type="inferred from homology"/>
<evidence type="ECO:0000313" key="3">
    <source>
        <dbReference type="EMBL" id="KDR96232.1"/>
    </source>
</evidence>
<dbReference type="PRINTS" id="PR01438">
    <property type="entry name" value="UNVRSLSTRESS"/>
</dbReference>
<dbReference type="SUPFAM" id="SSF52402">
    <property type="entry name" value="Adenine nucleotide alpha hydrolases-like"/>
    <property type="match status" value="1"/>
</dbReference>
<dbReference type="eggNOG" id="COG0589">
    <property type="taxonomic scope" value="Bacteria"/>
</dbReference>
<dbReference type="InterPro" id="IPR014729">
    <property type="entry name" value="Rossmann-like_a/b/a_fold"/>
</dbReference>
<comment type="caution">
    <text evidence="3">The sequence shown here is derived from an EMBL/GenBank/DDBJ whole genome shotgun (WGS) entry which is preliminary data.</text>
</comment>
<dbReference type="PANTHER" id="PTHR46268">
    <property type="entry name" value="STRESS RESPONSE PROTEIN NHAX"/>
    <property type="match status" value="1"/>
</dbReference>
<dbReference type="AlphaFoldDB" id="A0A069RPX6"/>
<dbReference type="OrthoDB" id="9794782at2"/>
<evidence type="ECO:0000259" key="2">
    <source>
        <dbReference type="Pfam" id="PF00582"/>
    </source>
</evidence>
<dbReference type="STRING" id="1121324.CLIT_4c00690"/>
<dbReference type="InterPro" id="IPR006015">
    <property type="entry name" value="Universal_stress_UspA"/>
</dbReference>
<name>A0A069RPX6_PEPLI</name>
<sequence length="150" mass="16926">MIKKILLPVDGSEFGMKAYEYALELSKAYDAEILVLNVQPKHVPSSVELAYDNEGIYQSDTVEKDDANHEIRGEETAKRAMDYFLERDVNASARVLLGDPAEIIVEVSKNEKFDLTIMCTHGMGFTKRFRMGSVTDKVVHHSSVPVYVIR</sequence>
<dbReference type="Gene3D" id="3.40.50.620">
    <property type="entry name" value="HUPs"/>
    <property type="match status" value="1"/>
</dbReference>
<comment type="similarity">
    <text evidence="1">Belongs to the universal stress protein A family.</text>
</comment>
<dbReference type="Proteomes" id="UP000027946">
    <property type="component" value="Unassembled WGS sequence"/>
</dbReference>
<dbReference type="PANTHER" id="PTHR46268:SF6">
    <property type="entry name" value="UNIVERSAL STRESS PROTEIN UP12"/>
    <property type="match status" value="1"/>
</dbReference>
<keyword evidence="4" id="KW-1185">Reference proteome</keyword>
<dbReference type="EMBL" id="JJMM01000004">
    <property type="protein sequence ID" value="KDR96232.1"/>
    <property type="molecule type" value="Genomic_DNA"/>
</dbReference>
<reference evidence="3 4" key="1">
    <citation type="submission" date="2014-03" db="EMBL/GenBank/DDBJ databases">
        <title>Genome sequence of Clostridium litorale W6, DSM 5388.</title>
        <authorList>
            <person name="Poehlein A."/>
            <person name="Jagirdar A."/>
            <person name="Khonsari B."/>
            <person name="Chibani C.M."/>
            <person name="Gutierrez Gutierrez D.A."/>
            <person name="Davydova E."/>
            <person name="Alghaithi H.S."/>
            <person name="Nair K.P."/>
            <person name="Dhamotharan K."/>
            <person name="Chandran L."/>
            <person name="G W."/>
            <person name="Daniel R."/>
        </authorList>
    </citation>
    <scope>NUCLEOTIDE SEQUENCE [LARGE SCALE GENOMIC DNA]</scope>
    <source>
        <strain evidence="3 4">W6</strain>
    </source>
</reference>
<dbReference type="Pfam" id="PF00582">
    <property type="entry name" value="Usp"/>
    <property type="match status" value="1"/>
</dbReference>
<dbReference type="RefSeq" id="WP_038261919.1">
    <property type="nucleotide sequence ID" value="NZ_FSRH01000009.1"/>
</dbReference>
<gene>
    <name evidence="3" type="ORF">CLIT_4c00690</name>
</gene>
<protein>
    <recommendedName>
        <fullName evidence="2">UspA domain-containing protein</fullName>
    </recommendedName>
</protein>
<evidence type="ECO:0000256" key="1">
    <source>
        <dbReference type="ARBA" id="ARBA00008791"/>
    </source>
</evidence>
<evidence type="ECO:0000313" key="4">
    <source>
        <dbReference type="Proteomes" id="UP000027946"/>
    </source>
</evidence>
<feature type="domain" description="UspA" evidence="2">
    <location>
        <begin position="1"/>
        <end position="150"/>
    </location>
</feature>
<dbReference type="CDD" id="cd00293">
    <property type="entry name" value="USP-like"/>
    <property type="match status" value="1"/>
</dbReference>
<organism evidence="3 4">
    <name type="scientific">Peptoclostridium litorale DSM 5388</name>
    <dbReference type="NCBI Taxonomy" id="1121324"/>
    <lineage>
        <taxon>Bacteria</taxon>
        <taxon>Bacillati</taxon>
        <taxon>Bacillota</taxon>
        <taxon>Clostridia</taxon>
        <taxon>Peptostreptococcales</taxon>
        <taxon>Peptoclostridiaceae</taxon>
        <taxon>Peptoclostridium</taxon>
    </lineage>
</organism>
<dbReference type="InterPro" id="IPR006016">
    <property type="entry name" value="UspA"/>
</dbReference>
<accession>A0A069RPX6</accession>